<dbReference type="Proteomes" id="UP000595278">
    <property type="component" value="Chromosome"/>
</dbReference>
<keyword evidence="6 8" id="KW-1133">Transmembrane helix</keyword>
<feature type="transmembrane region" description="Helical" evidence="8">
    <location>
        <begin position="55"/>
        <end position="75"/>
    </location>
</feature>
<feature type="transmembrane region" description="Helical" evidence="8">
    <location>
        <begin position="286"/>
        <end position="303"/>
    </location>
</feature>
<dbReference type="PANTHER" id="PTHR43271:SF1">
    <property type="entry name" value="INNER MEMBRANE TRANSPORT PROTEIN YNFM"/>
    <property type="match status" value="1"/>
</dbReference>
<feature type="transmembrane region" description="Helical" evidence="8">
    <location>
        <begin position="344"/>
        <end position="364"/>
    </location>
</feature>
<dbReference type="RefSeq" id="WP_201091572.1">
    <property type="nucleotide sequence ID" value="NZ_CP067393.1"/>
</dbReference>
<feature type="transmembrane region" description="Helical" evidence="8">
    <location>
        <begin position="106"/>
        <end position="126"/>
    </location>
</feature>
<dbReference type="KEGG" id="eaz:JHT90_12665"/>
<dbReference type="GO" id="GO:0005886">
    <property type="term" value="C:plasma membrane"/>
    <property type="evidence" value="ECO:0007669"/>
    <property type="project" value="UniProtKB-SubCell"/>
</dbReference>
<dbReference type="GO" id="GO:0022857">
    <property type="term" value="F:transmembrane transporter activity"/>
    <property type="evidence" value="ECO:0007669"/>
    <property type="project" value="InterPro"/>
</dbReference>
<keyword evidence="5 8" id="KW-0812">Transmembrane</keyword>
<dbReference type="InterPro" id="IPR005829">
    <property type="entry name" value="Sugar_transporter_CS"/>
</dbReference>
<feature type="transmembrane region" description="Helical" evidence="8">
    <location>
        <begin position="222"/>
        <end position="241"/>
    </location>
</feature>
<evidence type="ECO:0000313" key="11">
    <source>
        <dbReference type="Proteomes" id="UP000595278"/>
    </source>
</evidence>
<evidence type="ECO:0000256" key="2">
    <source>
        <dbReference type="ARBA" id="ARBA00008335"/>
    </source>
</evidence>
<comment type="subcellular location">
    <subcellularLocation>
        <location evidence="1">Cell membrane</location>
        <topology evidence="1">Multi-pass membrane protein</topology>
    </subcellularLocation>
</comment>
<dbReference type="EMBL" id="CP067393">
    <property type="protein sequence ID" value="QQP85223.1"/>
    <property type="molecule type" value="Genomic_DNA"/>
</dbReference>
<name>A0A974NEU4_9GAMM</name>
<feature type="transmembrane region" description="Helical" evidence="8">
    <location>
        <begin position="247"/>
        <end position="266"/>
    </location>
</feature>
<feature type="transmembrane region" description="Helical" evidence="8">
    <location>
        <begin position="309"/>
        <end position="332"/>
    </location>
</feature>
<keyword evidence="3" id="KW-0813">Transport</keyword>
<evidence type="ECO:0000256" key="3">
    <source>
        <dbReference type="ARBA" id="ARBA00022448"/>
    </source>
</evidence>
<evidence type="ECO:0000256" key="1">
    <source>
        <dbReference type="ARBA" id="ARBA00004651"/>
    </source>
</evidence>
<dbReference type="InterPro" id="IPR020846">
    <property type="entry name" value="MFS_dom"/>
</dbReference>
<evidence type="ECO:0000256" key="8">
    <source>
        <dbReference type="SAM" id="Phobius"/>
    </source>
</evidence>
<dbReference type="AlphaFoldDB" id="A0A974NEU4"/>
<proteinExistence type="inferred from homology"/>
<evidence type="ECO:0000256" key="4">
    <source>
        <dbReference type="ARBA" id="ARBA00022475"/>
    </source>
</evidence>
<evidence type="ECO:0000256" key="7">
    <source>
        <dbReference type="ARBA" id="ARBA00023136"/>
    </source>
</evidence>
<accession>A0A974NEU4</accession>
<evidence type="ECO:0000259" key="9">
    <source>
        <dbReference type="PROSITE" id="PS50850"/>
    </source>
</evidence>
<keyword evidence="4" id="KW-1003">Cell membrane</keyword>
<dbReference type="Pfam" id="PF07690">
    <property type="entry name" value="MFS_1"/>
    <property type="match status" value="1"/>
</dbReference>
<feature type="transmembrane region" description="Helical" evidence="8">
    <location>
        <begin position="12"/>
        <end position="35"/>
    </location>
</feature>
<evidence type="ECO:0000313" key="10">
    <source>
        <dbReference type="EMBL" id="QQP85223.1"/>
    </source>
</evidence>
<dbReference type="Gene3D" id="1.20.1250.20">
    <property type="entry name" value="MFS general substrate transporter like domains"/>
    <property type="match status" value="1"/>
</dbReference>
<dbReference type="InterPro" id="IPR011701">
    <property type="entry name" value="MFS"/>
</dbReference>
<keyword evidence="11" id="KW-1185">Reference proteome</keyword>
<feature type="transmembrane region" description="Helical" evidence="8">
    <location>
        <begin position="82"/>
        <end position="100"/>
    </location>
</feature>
<feature type="transmembrane region" description="Helical" evidence="8">
    <location>
        <begin position="166"/>
        <end position="191"/>
    </location>
</feature>
<dbReference type="PROSITE" id="PS00216">
    <property type="entry name" value="SUGAR_TRANSPORT_1"/>
    <property type="match status" value="1"/>
</dbReference>
<comment type="similarity">
    <text evidence="2">Belongs to the major facilitator superfamily.</text>
</comment>
<sequence length="398" mass="43319">MNNNSYIEQGSKAFWQVSLTLFLGGFTTFALLYGIQPMMPLFSQDFTITAAESSLVLSVAATTLAFGLLLTGPLSDSYGRKGIMVIALLATALFTIVSAITPNWTMLLISRALVGLSLSGLVAIGMTYLSEEISPNNLGVAIGIYIAGNALGGMCGRMITGFVIDYIHWQVILAVMGTQVLLAAFCFWYFLPSSKHFHSTPLQLNKLFHGYLHHLTSPKLPWLFLLGLLLMGGFVTLLNYITYYLLAPPYLLSQAMIGLFSLVYLAGMYSSTQFGLLADQQGQSKVLWIAISIMLLGILITLVPHPLIIFLGMLILTFGFFGAHSVISSWIGRLAQQAKGQASSLYLFCYYMGSSILGTAGGLAWTNYNWQGVVAFISGLLIISLALALWLKKPISNH</sequence>
<gene>
    <name evidence="10" type="ORF">JHT90_12665</name>
</gene>
<dbReference type="PANTHER" id="PTHR43271">
    <property type="entry name" value="BLL2771 PROTEIN"/>
    <property type="match status" value="1"/>
</dbReference>
<feature type="transmembrane region" description="Helical" evidence="8">
    <location>
        <begin position="370"/>
        <end position="391"/>
    </location>
</feature>
<dbReference type="PROSITE" id="PS50850">
    <property type="entry name" value="MFS"/>
    <property type="match status" value="1"/>
</dbReference>
<evidence type="ECO:0000256" key="6">
    <source>
        <dbReference type="ARBA" id="ARBA00022989"/>
    </source>
</evidence>
<organism evidence="10 11">
    <name type="scientific">Entomomonas asaccharolytica</name>
    <dbReference type="NCBI Taxonomy" id="2785331"/>
    <lineage>
        <taxon>Bacteria</taxon>
        <taxon>Pseudomonadati</taxon>
        <taxon>Pseudomonadota</taxon>
        <taxon>Gammaproteobacteria</taxon>
        <taxon>Pseudomonadales</taxon>
        <taxon>Pseudomonadaceae</taxon>
        <taxon>Entomomonas</taxon>
    </lineage>
</organism>
<feature type="domain" description="Major facilitator superfamily (MFS) profile" evidence="9">
    <location>
        <begin position="13"/>
        <end position="396"/>
    </location>
</feature>
<protein>
    <submittedName>
        <fullName evidence="10">MFS transporter</fullName>
    </submittedName>
</protein>
<dbReference type="CDD" id="cd17324">
    <property type="entry name" value="MFS_NepI_like"/>
    <property type="match status" value="1"/>
</dbReference>
<feature type="transmembrane region" description="Helical" evidence="8">
    <location>
        <begin position="138"/>
        <end position="160"/>
    </location>
</feature>
<reference evidence="10 11" key="1">
    <citation type="submission" date="2021-01" db="EMBL/GenBank/DDBJ databases">
        <title>Entomomonas sp. F2A isolated from a house cricket (Acheta domesticus).</title>
        <authorList>
            <person name="Spergser J."/>
            <person name="Busse H.-J."/>
        </authorList>
    </citation>
    <scope>NUCLEOTIDE SEQUENCE [LARGE SCALE GENOMIC DNA]</scope>
    <source>
        <strain evidence="10 11">F2A</strain>
    </source>
</reference>
<evidence type="ECO:0000256" key="5">
    <source>
        <dbReference type="ARBA" id="ARBA00022692"/>
    </source>
</evidence>
<keyword evidence="7 8" id="KW-0472">Membrane</keyword>
<dbReference type="InterPro" id="IPR036259">
    <property type="entry name" value="MFS_trans_sf"/>
</dbReference>
<dbReference type="SUPFAM" id="SSF103473">
    <property type="entry name" value="MFS general substrate transporter"/>
    <property type="match status" value="1"/>
</dbReference>